<sequence>MSAVTQGMLPGHAARAAPRAGWGAGAYALPLLGLMIIAFDLPILLMLAQSVLSPQPTLEHWAELGQSPVYLRVLGNTFQMALITALVCGALGYPLAFWIRCLKPRAQLVALSLVLLPFWISVLVRTYAWIVVLGNAGLVNRSLLWLGLTEAPLPFLYNTLGVTIGTTNVLLPFLVLPLVASMMKMDERLFQAAATLGASRMAIFWRVFFPLTLPAFAAGTLLVFILTLGFYVTPAILGGGRVPMIANMLDVLINVMPRWEVAAAISTLLLGATILLFGLYRMVGGRRS</sequence>
<keyword evidence="11" id="KW-1185">Reference proteome</keyword>
<evidence type="ECO:0000256" key="6">
    <source>
        <dbReference type="ARBA" id="ARBA00022989"/>
    </source>
</evidence>
<dbReference type="EMBL" id="PDNU01000066">
    <property type="protein sequence ID" value="PHK93125.1"/>
    <property type="molecule type" value="Genomic_DNA"/>
</dbReference>
<name>A0A2C7A715_9PROT</name>
<keyword evidence="5 8" id="KW-0812">Transmembrane</keyword>
<dbReference type="SUPFAM" id="SSF161098">
    <property type="entry name" value="MetI-like"/>
    <property type="match status" value="1"/>
</dbReference>
<organism evidence="10 11">
    <name type="scientific">Teichococcus rhizosphaerae</name>
    <dbReference type="NCBI Taxonomy" id="1335062"/>
    <lineage>
        <taxon>Bacteria</taxon>
        <taxon>Pseudomonadati</taxon>
        <taxon>Pseudomonadota</taxon>
        <taxon>Alphaproteobacteria</taxon>
        <taxon>Acetobacterales</taxon>
        <taxon>Roseomonadaceae</taxon>
        <taxon>Roseomonas</taxon>
    </lineage>
</organism>
<dbReference type="AlphaFoldDB" id="A0A2C7A715"/>
<keyword evidence="3" id="KW-0813">Transport</keyword>
<evidence type="ECO:0000259" key="9">
    <source>
        <dbReference type="PROSITE" id="PS50928"/>
    </source>
</evidence>
<dbReference type="PANTHER" id="PTHR42929:SF5">
    <property type="entry name" value="ABC TRANSPORTER PERMEASE PROTEIN"/>
    <property type="match status" value="1"/>
</dbReference>
<dbReference type="InterPro" id="IPR000515">
    <property type="entry name" value="MetI-like"/>
</dbReference>
<evidence type="ECO:0000313" key="10">
    <source>
        <dbReference type="EMBL" id="PHK93125.1"/>
    </source>
</evidence>
<dbReference type="CDD" id="cd06261">
    <property type="entry name" value="TM_PBP2"/>
    <property type="match status" value="1"/>
</dbReference>
<comment type="similarity">
    <text evidence="2">Belongs to the binding-protein-dependent transport system permease family. CysTW subfamily.</text>
</comment>
<evidence type="ECO:0000313" key="11">
    <source>
        <dbReference type="Proteomes" id="UP000223527"/>
    </source>
</evidence>
<feature type="domain" description="ABC transmembrane type-1" evidence="9">
    <location>
        <begin position="74"/>
        <end position="280"/>
    </location>
</feature>
<dbReference type="InterPro" id="IPR035906">
    <property type="entry name" value="MetI-like_sf"/>
</dbReference>
<evidence type="ECO:0000256" key="7">
    <source>
        <dbReference type="ARBA" id="ARBA00023136"/>
    </source>
</evidence>
<feature type="transmembrane region" description="Helical" evidence="8">
    <location>
        <begin position="155"/>
        <end position="177"/>
    </location>
</feature>
<reference evidence="10 11" key="1">
    <citation type="submission" date="2017-10" db="EMBL/GenBank/DDBJ databases">
        <authorList>
            <person name="Banno H."/>
            <person name="Chua N.-H."/>
        </authorList>
    </citation>
    <scope>NUCLEOTIDE SEQUENCE [LARGE SCALE GENOMIC DNA]</scope>
    <source>
        <strain evidence="10 11">YW11</strain>
    </source>
</reference>
<evidence type="ECO:0000256" key="3">
    <source>
        <dbReference type="ARBA" id="ARBA00022448"/>
    </source>
</evidence>
<dbReference type="GO" id="GO:0005886">
    <property type="term" value="C:plasma membrane"/>
    <property type="evidence" value="ECO:0007669"/>
    <property type="project" value="UniProtKB-SubCell"/>
</dbReference>
<dbReference type="Gene3D" id="1.10.3720.10">
    <property type="entry name" value="MetI-like"/>
    <property type="match status" value="1"/>
</dbReference>
<keyword evidence="7 8" id="KW-0472">Membrane</keyword>
<accession>A0A2C7A715</accession>
<evidence type="ECO:0000256" key="4">
    <source>
        <dbReference type="ARBA" id="ARBA00022475"/>
    </source>
</evidence>
<gene>
    <name evidence="10" type="ORF">CR162_20245</name>
</gene>
<dbReference type="PROSITE" id="PS50928">
    <property type="entry name" value="ABC_TM1"/>
    <property type="match status" value="1"/>
</dbReference>
<dbReference type="PANTHER" id="PTHR42929">
    <property type="entry name" value="INNER MEMBRANE ABC TRANSPORTER PERMEASE PROTEIN YDCU-RELATED-RELATED"/>
    <property type="match status" value="1"/>
</dbReference>
<dbReference type="Proteomes" id="UP000223527">
    <property type="component" value="Unassembled WGS sequence"/>
</dbReference>
<evidence type="ECO:0000256" key="1">
    <source>
        <dbReference type="ARBA" id="ARBA00004651"/>
    </source>
</evidence>
<proteinExistence type="inferred from homology"/>
<feature type="transmembrane region" description="Helical" evidence="8">
    <location>
        <begin position="259"/>
        <end position="280"/>
    </location>
</feature>
<protein>
    <submittedName>
        <fullName evidence="10">ABC transporter permease</fullName>
    </submittedName>
</protein>
<evidence type="ECO:0000256" key="5">
    <source>
        <dbReference type="ARBA" id="ARBA00022692"/>
    </source>
</evidence>
<feature type="transmembrane region" description="Helical" evidence="8">
    <location>
        <begin position="24"/>
        <end position="49"/>
    </location>
</feature>
<comment type="subcellular location">
    <subcellularLocation>
        <location evidence="1">Cell membrane</location>
        <topology evidence="1">Multi-pass membrane protein</topology>
    </subcellularLocation>
</comment>
<keyword evidence="4" id="KW-1003">Cell membrane</keyword>
<keyword evidence="6 8" id="KW-1133">Transmembrane helix</keyword>
<feature type="transmembrane region" description="Helical" evidence="8">
    <location>
        <begin position="108"/>
        <end position="135"/>
    </location>
</feature>
<evidence type="ECO:0000256" key="2">
    <source>
        <dbReference type="ARBA" id="ARBA00007069"/>
    </source>
</evidence>
<dbReference type="GO" id="GO:0055085">
    <property type="term" value="P:transmembrane transport"/>
    <property type="evidence" value="ECO:0007669"/>
    <property type="project" value="InterPro"/>
</dbReference>
<dbReference type="RefSeq" id="WP_099097315.1">
    <property type="nucleotide sequence ID" value="NZ_PDNU01000066.1"/>
</dbReference>
<feature type="transmembrane region" description="Helical" evidence="8">
    <location>
        <begin position="69"/>
        <end position="96"/>
    </location>
</feature>
<comment type="caution">
    <text evidence="10">The sequence shown here is derived from an EMBL/GenBank/DDBJ whole genome shotgun (WGS) entry which is preliminary data.</text>
</comment>
<evidence type="ECO:0000256" key="8">
    <source>
        <dbReference type="SAM" id="Phobius"/>
    </source>
</evidence>